<dbReference type="InterPro" id="IPR001054">
    <property type="entry name" value="A/G_cyclase"/>
</dbReference>
<dbReference type="GeneID" id="8851716"/>
<proteinExistence type="predicted"/>
<evidence type="ECO:0000259" key="3">
    <source>
        <dbReference type="PROSITE" id="PS50125"/>
    </source>
</evidence>
<dbReference type="PANTHER" id="PTHR43081:SF1">
    <property type="entry name" value="ADENYLATE CYCLASE, TERMINAL-DIFFERENTIATION SPECIFIC"/>
    <property type="match status" value="1"/>
</dbReference>
<dbReference type="Proteomes" id="UP000006671">
    <property type="component" value="Unassembled WGS sequence"/>
</dbReference>
<reference evidence="4 5" key="1">
    <citation type="journal article" date="2010" name="Cell">
        <title>The genome of Naegleria gruberi illuminates early eukaryotic versatility.</title>
        <authorList>
            <person name="Fritz-Laylin L.K."/>
            <person name="Prochnik S.E."/>
            <person name="Ginger M.L."/>
            <person name="Dacks J.B."/>
            <person name="Carpenter M.L."/>
            <person name="Field M.C."/>
            <person name="Kuo A."/>
            <person name="Paredez A."/>
            <person name="Chapman J."/>
            <person name="Pham J."/>
            <person name="Shu S."/>
            <person name="Neupane R."/>
            <person name="Cipriano M."/>
            <person name="Mancuso J."/>
            <person name="Tu H."/>
            <person name="Salamov A."/>
            <person name="Lindquist E."/>
            <person name="Shapiro H."/>
            <person name="Lucas S."/>
            <person name="Grigoriev I.V."/>
            <person name="Cande W.Z."/>
            <person name="Fulton C."/>
            <person name="Rokhsar D.S."/>
            <person name="Dawson S.C."/>
        </authorList>
    </citation>
    <scope>NUCLEOTIDE SEQUENCE [LARGE SCALE GENOMIC DNA]</scope>
    <source>
        <strain evidence="4 5">NEG-M</strain>
    </source>
</reference>
<dbReference type="Pfam" id="PF08376">
    <property type="entry name" value="NIT"/>
    <property type="match status" value="1"/>
</dbReference>
<dbReference type="GO" id="GO:0035556">
    <property type="term" value="P:intracellular signal transduction"/>
    <property type="evidence" value="ECO:0007669"/>
    <property type="project" value="InterPro"/>
</dbReference>
<dbReference type="OrthoDB" id="60033at2759"/>
<keyword evidence="2" id="KW-1133">Transmembrane helix</keyword>
<feature type="transmembrane region" description="Helical" evidence="2">
    <location>
        <begin position="188"/>
        <end position="217"/>
    </location>
</feature>
<dbReference type="VEuPathDB" id="AmoebaDB:NAEGRDRAFT_50382"/>
<dbReference type="PROSITE" id="PS50125">
    <property type="entry name" value="GUANYLATE_CYCLASE_2"/>
    <property type="match status" value="1"/>
</dbReference>
<accession>D2VL75</accession>
<dbReference type="Pfam" id="PF00211">
    <property type="entry name" value="Guanylate_cyc"/>
    <property type="match status" value="1"/>
</dbReference>
<feature type="compositionally biased region" description="Basic and acidic residues" evidence="1">
    <location>
        <begin position="8"/>
        <end position="22"/>
    </location>
</feature>
<dbReference type="SMART" id="SM00044">
    <property type="entry name" value="CYCc"/>
    <property type="match status" value="1"/>
</dbReference>
<gene>
    <name evidence="4" type="ORF">NAEGRDRAFT_50382</name>
</gene>
<name>D2VL75_NAEGR</name>
<protein>
    <submittedName>
        <fullName evidence="4">Predicted protein</fullName>
    </submittedName>
</protein>
<evidence type="ECO:0000313" key="5">
    <source>
        <dbReference type="Proteomes" id="UP000006671"/>
    </source>
</evidence>
<evidence type="ECO:0000256" key="2">
    <source>
        <dbReference type="SAM" id="Phobius"/>
    </source>
</evidence>
<keyword evidence="5" id="KW-1185">Reference proteome</keyword>
<dbReference type="SUPFAM" id="SSF55073">
    <property type="entry name" value="Nucleotide cyclase"/>
    <property type="match status" value="1"/>
</dbReference>
<dbReference type="PANTHER" id="PTHR43081">
    <property type="entry name" value="ADENYLATE CYCLASE, TERMINAL-DIFFERENTIATION SPECIFIC-RELATED"/>
    <property type="match status" value="1"/>
</dbReference>
<keyword evidence="2" id="KW-0472">Membrane</keyword>
<feature type="compositionally biased region" description="Acidic residues" evidence="1">
    <location>
        <begin position="57"/>
        <end position="69"/>
    </location>
</feature>
<organism evidence="5">
    <name type="scientific">Naegleria gruberi</name>
    <name type="common">Amoeba</name>
    <dbReference type="NCBI Taxonomy" id="5762"/>
    <lineage>
        <taxon>Eukaryota</taxon>
        <taxon>Discoba</taxon>
        <taxon>Heterolobosea</taxon>
        <taxon>Tetramitia</taxon>
        <taxon>Eutetramitia</taxon>
        <taxon>Vahlkampfiidae</taxon>
        <taxon>Naegleria</taxon>
    </lineage>
</organism>
<dbReference type="InterPro" id="IPR013587">
    <property type="entry name" value="Nitrate/nitrite_sensing"/>
</dbReference>
<feature type="region of interest" description="Disordered" evidence="1">
    <location>
        <begin position="1"/>
        <end position="116"/>
    </location>
</feature>
<dbReference type="EMBL" id="GG738879">
    <property type="protein sequence ID" value="EFC42495.1"/>
    <property type="molecule type" value="Genomic_DNA"/>
</dbReference>
<evidence type="ECO:0000313" key="4">
    <source>
        <dbReference type="EMBL" id="EFC42495.1"/>
    </source>
</evidence>
<sequence>MTNHQHQHHEEHHQDLSHRENRYTVSGTTTLEEDPSPVQKPYSEEGNAPSYQKSTTIEEEQQQDEEQQQEESTRNTTNTLSTSIFFSSKAKVSPMNSSKPNHHYKNNSTQKKESKTVAVKTQSSLLSSITSSKNFDNNLQNLAKTDPFDDMEKMRTSITQKSISSSVVSYSIVSRNQQRKKRVSFSKLVAMIPLPVKLFFIVILSIISLVVFGAILVNDSAKRVLEAQSIQKLTTFSTNIAQIIHELQKERGSSSLFLGGKGKKFVVELATQRNATNLALSKWNETRASIAEFFDLLIEQDEITRNQTYTVIQIIENIYLNVLPSHREKISNLQFPVAKPALDFFTNCIKNMIDVVSVLAALAEDRKFLVVTNIYTLLMVMKESLGQRRAVGSNAVAAGAFTNDLYVNFLYLKSRYDTMYMVIDAKSRNRDSLGYYQQLTGYVKSNAVVDMMESYMLSSPFNLTKAQSVFSAENWFWNVTTKIDELKVVEDNIRDGIFNNSQSIESSAKDSLMGYCVGGFSVVIASIILAVIFSRTIQDLLRLHNETVHKFVPKEFMSIVQKDSVMDLNHGDYFEMELDVLFADIRGYTSICEKMTPDETFEFLNNYLSLVGPVVREHGGYIDKYLGDGILALFLTPGQSVLAAMELQRRLLEFNKSKKYPTVRVGIGIARGKCAVGLIGEDQRVDPTIIGDTVNLAARLESLTKHYRVDIMVTRDVIDSSPLLSNAKYRNIGKIAVVGRQQSCTIFEILTESPSFGSVDSKKKHKDKFEASIAMMYEKDLFNPIQALDYLKQIQEVDSQDYLVQMRITKLEEILSANTMWSFEDRLDFK</sequence>
<dbReference type="InterPro" id="IPR050697">
    <property type="entry name" value="Adenylyl/Guanylyl_Cyclase_3/4"/>
</dbReference>
<dbReference type="InterPro" id="IPR029787">
    <property type="entry name" value="Nucleotide_cyclase"/>
</dbReference>
<dbReference type="CDD" id="cd07302">
    <property type="entry name" value="CHD"/>
    <property type="match status" value="1"/>
</dbReference>
<feature type="compositionally biased region" description="Low complexity" evidence="1">
    <location>
        <begin position="74"/>
        <end position="83"/>
    </location>
</feature>
<feature type="transmembrane region" description="Helical" evidence="2">
    <location>
        <begin position="512"/>
        <end position="533"/>
    </location>
</feature>
<dbReference type="eggNOG" id="KOG1023">
    <property type="taxonomic scope" value="Eukaryota"/>
</dbReference>
<evidence type="ECO:0000256" key="1">
    <source>
        <dbReference type="SAM" id="MobiDB-lite"/>
    </source>
</evidence>
<dbReference type="InParanoid" id="D2VL75"/>
<dbReference type="GO" id="GO:0009190">
    <property type="term" value="P:cyclic nucleotide biosynthetic process"/>
    <property type="evidence" value="ECO:0007669"/>
    <property type="project" value="InterPro"/>
</dbReference>
<dbReference type="STRING" id="5762.D2VL75"/>
<dbReference type="AlphaFoldDB" id="D2VL75"/>
<dbReference type="KEGG" id="ngr:NAEGRDRAFT_50382"/>
<feature type="domain" description="Guanylate cyclase" evidence="3">
    <location>
        <begin position="579"/>
        <end position="701"/>
    </location>
</feature>
<dbReference type="Gene3D" id="3.30.70.1230">
    <property type="entry name" value="Nucleotide cyclase"/>
    <property type="match status" value="1"/>
</dbReference>
<keyword evidence="2" id="KW-0812">Transmembrane</keyword>
<dbReference type="RefSeq" id="XP_002675239.1">
    <property type="nucleotide sequence ID" value="XM_002675193.1"/>
</dbReference>